<dbReference type="EMBL" id="QYUQ01000002">
    <property type="protein sequence ID" value="RJG03017.1"/>
    <property type="molecule type" value="Genomic_DNA"/>
</dbReference>
<keyword evidence="1" id="KW-0175">Coiled coil</keyword>
<comment type="function">
    <text evidence="1">Required for efficient ubiquinone (coenzyme Q) biosynthesis. UbiK is probably an accessory factor of Ubi enzymes and facilitates ubiquinone biosynthesis by acting as an assembly factor, a targeting factor, or both.</text>
</comment>
<reference evidence="3" key="1">
    <citation type="submission" date="2018-09" db="EMBL/GenBank/DDBJ databases">
        <authorList>
            <person name="Zhu H."/>
        </authorList>
    </citation>
    <scope>NUCLEOTIDE SEQUENCE [LARGE SCALE GENOMIC DNA]</scope>
    <source>
        <strain evidence="3">K1S02-23</strain>
    </source>
</reference>
<dbReference type="GO" id="GO:0006744">
    <property type="term" value="P:ubiquinone biosynthetic process"/>
    <property type="evidence" value="ECO:0007669"/>
    <property type="project" value="UniProtKB-UniRule"/>
</dbReference>
<dbReference type="AlphaFoldDB" id="A0A3A3G3F5"/>
<comment type="subcellular location">
    <subcellularLocation>
        <location evidence="1">Cytoplasm</location>
    </subcellularLocation>
</comment>
<dbReference type="RefSeq" id="WP_119786516.1">
    <property type="nucleotide sequence ID" value="NZ_QYUQ01000002.1"/>
</dbReference>
<comment type="similarity">
    <text evidence="1">Belongs to the UbiK family.</text>
</comment>
<dbReference type="OrthoDB" id="5297354at2"/>
<accession>A0A3A3G3F5</accession>
<comment type="pathway">
    <text evidence="1">Cofactor biosynthesis; ubiquinone biosynthesis.</text>
</comment>
<organism evidence="2 3">
    <name type="scientific">Noviherbaspirillum sedimenti</name>
    <dbReference type="NCBI Taxonomy" id="2320865"/>
    <lineage>
        <taxon>Bacteria</taxon>
        <taxon>Pseudomonadati</taxon>
        <taxon>Pseudomonadota</taxon>
        <taxon>Betaproteobacteria</taxon>
        <taxon>Burkholderiales</taxon>
        <taxon>Oxalobacteraceae</taxon>
        <taxon>Noviherbaspirillum</taxon>
    </lineage>
</organism>
<dbReference type="HAMAP" id="MF_02216">
    <property type="entry name" value="UbiK"/>
    <property type="match status" value="1"/>
</dbReference>
<dbReference type="InterPro" id="IPR007475">
    <property type="entry name" value="UbiK"/>
</dbReference>
<proteinExistence type="inferred from homology"/>
<evidence type="ECO:0000313" key="2">
    <source>
        <dbReference type="EMBL" id="RJG03017.1"/>
    </source>
</evidence>
<evidence type="ECO:0000256" key="1">
    <source>
        <dbReference type="HAMAP-Rule" id="MF_02216"/>
    </source>
</evidence>
<gene>
    <name evidence="1" type="primary">ubiK</name>
    <name evidence="2" type="ORF">D3878_16705</name>
</gene>
<dbReference type="Pfam" id="PF04380">
    <property type="entry name" value="BMFP"/>
    <property type="match status" value="1"/>
</dbReference>
<comment type="caution">
    <text evidence="2">The sequence shown here is derived from an EMBL/GenBank/DDBJ whole genome shotgun (WGS) entry which is preliminary data.</text>
</comment>
<protein>
    <recommendedName>
        <fullName evidence="1">Ubiquinone biosynthesis accessory factor UbiK</fullName>
    </recommendedName>
</protein>
<keyword evidence="3" id="KW-1185">Reference proteome</keyword>
<feature type="coiled-coil region" evidence="1">
    <location>
        <begin position="56"/>
        <end position="83"/>
    </location>
</feature>
<name>A0A3A3G3F5_9BURK</name>
<sequence>MNKPNFLDDLQAKIQHAIDNSPVKDVEKNVKAMLNQGFSRLDLVTREEFDIHVQVLAKTRSKLEELEARVAELEEQLKKNAPQ</sequence>
<keyword evidence="1" id="KW-0831">Ubiquinone biosynthesis</keyword>
<dbReference type="PANTHER" id="PTHR38040:SF1">
    <property type="entry name" value="UBIQUINONE BIOSYNTHESIS ACCESSORY FACTOR UBIK"/>
    <property type="match status" value="1"/>
</dbReference>
<dbReference type="GO" id="GO:0005737">
    <property type="term" value="C:cytoplasm"/>
    <property type="evidence" value="ECO:0007669"/>
    <property type="project" value="UniProtKB-SubCell"/>
</dbReference>
<dbReference type="PANTHER" id="PTHR38040">
    <property type="entry name" value="UBIQUINONE BIOSYNTHESIS ACCESSORY FACTOR UBIK"/>
    <property type="match status" value="1"/>
</dbReference>
<dbReference type="Proteomes" id="UP000266327">
    <property type="component" value="Unassembled WGS sequence"/>
</dbReference>
<keyword evidence="1" id="KW-0963">Cytoplasm</keyword>
<dbReference type="UniPathway" id="UPA00232"/>
<evidence type="ECO:0000313" key="3">
    <source>
        <dbReference type="Proteomes" id="UP000266327"/>
    </source>
</evidence>